<protein>
    <submittedName>
        <fullName evidence="1">Uncharacterized protein</fullName>
    </submittedName>
</protein>
<dbReference type="EMBL" id="KL198023">
    <property type="protein sequence ID" value="KDQ17806.1"/>
    <property type="molecule type" value="Genomic_DNA"/>
</dbReference>
<evidence type="ECO:0000313" key="1">
    <source>
        <dbReference type="EMBL" id="KDQ17806.1"/>
    </source>
</evidence>
<organism evidence="1 2">
    <name type="scientific">Botryobasidium botryosum (strain FD-172 SS1)</name>
    <dbReference type="NCBI Taxonomy" id="930990"/>
    <lineage>
        <taxon>Eukaryota</taxon>
        <taxon>Fungi</taxon>
        <taxon>Dikarya</taxon>
        <taxon>Basidiomycota</taxon>
        <taxon>Agaricomycotina</taxon>
        <taxon>Agaricomycetes</taxon>
        <taxon>Cantharellales</taxon>
        <taxon>Botryobasidiaceae</taxon>
        <taxon>Botryobasidium</taxon>
    </lineage>
</organism>
<name>A0A067N238_BOTB1</name>
<gene>
    <name evidence="1" type="ORF">BOTBODRAFT_583541</name>
</gene>
<sequence>MEAVAGFAHPEIRKLVLDVNEGENIKEAVGTIIERGRALSGRLERLMARIIWRWCAWRRVHGGARTMIGDSCGIDRGGTARSYPCGSIFVGSG</sequence>
<dbReference type="Proteomes" id="UP000027195">
    <property type="component" value="Unassembled WGS sequence"/>
</dbReference>
<dbReference type="AlphaFoldDB" id="A0A067N238"/>
<dbReference type="InParanoid" id="A0A067N238"/>
<dbReference type="HOGENOM" id="CLU_2399402_0_0_1"/>
<proteinExistence type="predicted"/>
<accession>A0A067N238</accession>
<keyword evidence="2" id="KW-1185">Reference proteome</keyword>
<reference evidence="2" key="1">
    <citation type="journal article" date="2014" name="Proc. Natl. Acad. Sci. U.S.A.">
        <title>Extensive sampling of basidiomycete genomes demonstrates inadequacy of the white-rot/brown-rot paradigm for wood decay fungi.</title>
        <authorList>
            <person name="Riley R."/>
            <person name="Salamov A.A."/>
            <person name="Brown D.W."/>
            <person name="Nagy L.G."/>
            <person name="Floudas D."/>
            <person name="Held B.W."/>
            <person name="Levasseur A."/>
            <person name="Lombard V."/>
            <person name="Morin E."/>
            <person name="Otillar R."/>
            <person name="Lindquist E.A."/>
            <person name="Sun H."/>
            <person name="LaButti K.M."/>
            <person name="Schmutz J."/>
            <person name="Jabbour D."/>
            <person name="Luo H."/>
            <person name="Baker S.E."/>
            <person name="Pisabarro A.G."/>
            <person name="Walton J.D."/>
            <person name="Blanchette R.A."/>
            <person name="Henrissat B."/>
            <person name="Martin F."/>
            <person name="Cullen D."/>
            <person name="Hibbett D.S."/>
            <person name="Grigoriev I.V."/>
        </authorList>
    </citation>
    <scope>NUCLEOTIDE SEQUENCE [LARGE SCALE GENOMIC DNA]</scope>
    <source>
        <strain evidence="2">FD-172 SS1</strain>
    </source>
</reference>
<evidence type="ECO:0000313" key="2">
    <source>
        <dbReference type="Proteomes" id="UP000027195"/>
    </source>
</evidence>